<proteinExistence type="predicted"/>
<feature type="domain" description="Protein kinase" evidence="2">
    <location>
        <begin position="62"/>
        <end position="384"/>
    </location>
</feature>
<dbReference type="InterPro" id="IPR050167">
    <property type="entry name" value="Ser_Thr_protein_kinase"/>
</dbReference>
<gene>
    <name evidence="3" type="ORF">CTEN210_10874</name>
</gene>
<dbReference type="Gene3D" id="3.30.200.20">
    <property type="entry name" value="Phosphorylase Kinase, domain 1"/>
    <property type="match status" value="1"/>
</dbReference>
<reference evidence="3 4" key="1">
    <citation type="journal article" date="2021" name="Sci. Rep.">
        <title>The genome of the diatom Chaetoceros tenuissimus carries an ancient integrated fragment of an extant virus.</title>
        <authorList>
            <person name="Hongo Y."/>
            <person name="Kimura K."/>
            <person name="Takaki Y."/>
            <person name="Yoshida Y."/>
            <person name="Baba S."/>
            <person name="Kobayashi G."/>
            <person name="Nagasaki K."/>
            <person name="Hano T."/>
            <person name="Tomaru Y."/>
        </authorList>
    </citation>
    <scope>NUCLEOTIDE SEQUENCE [LARGE SCALE GENOMIC DNA]</scope>
    <source>
        <strain evidence="3 4">NIES-3715</strain>
    </source>
</reference>
<dbReference type="Pfam" id="PF00069">
    <property type="entry name" value="Pkinase"/>
    <property type="match status" value="1"/>
</dbReference>
<dbReference type="AlphaFoldDB" id="A0AAD3CY90"/>
<sequence length="409" mass="46656">MPSKAAMQAMQKITAGPEPLPEEKRMELLEKSMAKYTEESKKSTVFDKDVSDLVARFEEGELVMGKKLGSGGFCDVFQIDELKLDSKGSDAHEDKFRDKIEEYHTRGWMSKTCMRNGSARYAVKLLSKKSMADEFLYEQGITDLAMEANFLAVIQHSNIIKVRGFRLGNFCQDGMFIMMDRLYETLDKAIVKWREQNKKYTGLVAGLKGGKEKAQELHTDRLQYGYDLASAFEHLHEKKIIYRDLKPENIGFDVRGDVKIFDFGLAKQLNDPNEDGTYNLTGYCGSPMYMAPEVIKCIPYNEKADVYSFTIQFWEMIALSRPYKKLAKVSASMIEKMVSEKNHRPEIDPKWAPAVKSVLEQGWAPSSKDRPSFTEMKKLIYDCVLDAGGDEELNTSIDKSGRSFRNLKI</sequence>
<dbReference type="Gene3D" id="1.10.510.10">
    <property type="entry name" value="Transferase(Phosphotransferase) domain 1"/>
    <property type="match status" value="1"/>
</dbReference>
<dbReference type="Proteomes" id="UP001054902">
    <property type="component" value="Unassembled WGS sequence"/>
</dbReference>
<dbReference type="EMBL" id="BLLK01000047">
    <property type="protein sequence ID" value="GFH54398.1"/>
    <property type="molecule type" value="Genomic_DNA"/>
</dbReference>
<dbReference type="InterPro" id="IPR011009">
    <property type="entry name" value="Kinase-like_dom_sf"/>
</dbReference>
<organism evidence="3 4">
    <name type="scientific">Chaetoceros tenuissimus</name>
    <dbReference type="NCBI Taxonomy" id="426638"/>
    <lineage>
        <taxon>Eukaryota</taxon>
        <taxon>Sar</taxon>
        <taxon>Stramenopiles</taxon>
        <taxon>Ochrophyta</taxon>
        <taxon>Bacillariophyta</taxon>
        <taxon>Coscinodiscophyceae</taxon>
        <taxon>Chaetocerotophycidae</taxon>
        <taxon>Chaetocerotales</taxon>
        <taxon>Chaetocerotaceae</taxon>
        <taxon>Chaetoceros</taxon>
    </lineage>
</organism>
<dbReference type="PROSITE" id="PS50011">
    <property type="entry name" value="PROTEIN_KINASE_DOM"/>
    <property type="match status" value="1"/>
</dbReference>
<keyword evidence="4" id="KW-1185">Reference proteome</keyword>
<comment type="caution">
    <text evidence="3">The sequence shown here is derived from an EMBL/GenBank/DDBJ whole genome shotgun (WGS) entry which is preliminary data.</text>
</comment>
<feature type="region of interest" description="Disordered" evidence="1">
    <location>
        <begin position="1"/>
        <end position="21"/>
    </location>
</feature>
<evidence type="ECO:0000256" key="1">
    <source>
        <dbReference type="SAM" id="MobiDB-lite"/>
    </source>
</evidence>
<dbReference type="PANTHER" id="PTHR23257:SF958">
    <property type="entry name" value="SERINE_THREONINE-PROTEIN KINASE WNK4"/>
    <property type="match status" value="1"/>
</dbReference>
<accession>A0AAD3CY90</accession>
<dbReference type="SMART" id="SM00220">
    <property type="entry name" value="S_TKc"/>
    <property type="match status" value="1"/>
</dbReference>
<dbReference type="InterPro" id="IPR000719">
    <property type="entry name" value="Prot_kinase_dom"/>
</dbReference>
<dbReference type="GO" id="GO:0004672">
    <property type="term" value="F:protein kinase activity"/>
    <property type="evidence" value="ECO:0007669"/>
    <property type="project" value="InterPro"/>
</dbReference>
<evidence type="ECO:0000313" key="3">
    <source>
        <dbReference type="EMBL" id="GFH54398.1"/>
    </source>
</evidence>
<protein>
    <recommendedName>
        <fullName evidence="2">Protein kinase domain-containing protein</fullName>
    </recommendedName>
</protein>
<dbReference type="SUPFAM" id="SSF56112">
    <property type="entry name" value="Protein kinase-like (PK-like)"/>
    <property type="match status" value="1"/>
</dbReference>
<dbReference type="GO" id="GO:0007165">
    <property type="term" value="P:signal transduction"/>
    <property type="evidence" value="ECO:0007669"/>
    <property type="project" value="TreeGrafter"/>
</dbReference>
<evidence type="ECO:0000313" key="4">
    <source>
        <dbReference type="Proteomes" id="UP001054902"/>
    </source>
</evidence>
<evidence type="ECO:0000259" key="2">
    <source>
        <dbReference type="PROSITE" id="PS50011"/>
    </source>
</evidence>
<dbReference type="GO" id="GO:0005737">
    <property type="term" value="C:cytoplasm"/>
    <property type="evidence" value="ECO:0007669"/>
    <property type="project" value="TreeGrafter"/>
</dbReference>
<dbReference type="PANTHER" id="PTHR23257">
    <property type="entry name" value="SERINE-THREONINE PROTEIN KINASE"/>
    <property type="match status" value="1"/>
</dbReference>
<name>A0AAD3CY90_9STRA</name>
<dbReference type="GO" id="GO:0005524">
    <property type="term" value="F:ATP binding"/>
    <property type="evidence" value="ECO:0007669"/>
    <property type="project" value="InterPro"/>
</dbReference>